<dbReference type="SUPFAM" id="SSF50621">
    <property type="entry name" value="Alanine racemase C-terminal domain-like"/>
    <property type="match status" value="1"/>
</dbReference>
<feature type="active site" description="Proton donor" evidence="11">
    <location>
        <position position="382"/>
    </location>
</feature>
<dbReference type="PANTHER" id="PTHR11482">
    <property type="entry name" value="ARGININE/DIAMINOPIMELATE/ORNITHINE DECARBOXYLASE"/>
    <property type="match status" value="1"/>
</dbReference>
<dbReference type="Gene3D" id="3.20.20.10">
    <property type="entry name" value="Alanine racemase"/>
    <property type="match status" value="1"/>
</dbReference>
<dbReference type="PRINTS" id="PR01179">
    <property type="entry name" value="ODADCRBXLASE"/>
</dbReference>
<evidence type="ECO:0000256" key="6">
    <source>
        <dbReference type="ARBA" id="ARBA00034115"/>
    </source>
</evidence>
<dbReference type="InterPro" id="IPR022644">
    <property type="entry name" value="De-COase2_N"/>
</dbReference>
<evidence type="ECO:0000256" key="12">
    <source>
        <dbReference type="RuleBase" id="RU003737"/>
    </source>
</evidence>
<dbReference type="EMBL" id="CAJFCV020000005">
    <property type="protein sequence ID" value="CAG9122538.1"/>
    <property type="molecule type" value="Genomic_DNA"/>
</dbReference>
<comment type="pathway">
    <text evidence="6">Amine and polyamine biosynthesis; putrescine biosynthesis via L-ornithine pathway; putrescine from L-ornithine: step 1/1.</text>
</comment>
<protein>
    <recommendedName>
        <fullName evidence="7">ornithine decarboxylase</fullName>
        <ecNumber evidence="7">4.1.1.17</ecNumber>
    </recommendedName>
</protein>
<keyword evidence="3 11" id="KW-0663">Pyridoxal phosphate</keyword>
<feature type="domain" description="Orn/DAP/Arg decarboxylase 2 N-terminal" evidence="14">
    <location>
        <begin position="70"/>
        <end position="305"/>
    </location>
</feature>
<keyword evidence="16" id="KW-1185">Reference proteome</keyword>
<gene>
    <name evidence="15" type="ORF">BXYJ_LOCUS11504</name>
</gene>
<evidence type="ECO:0000256" key="1">
    <source>
        <dbReference type="ARBA" id="ARBA00001933"/>
    </source>
</evidence>
<dbReference type="Proteomes" id="UP000659654">
    <property type="component" value="Unassembled WGS sequence"/>
</dbReference>
<dbReference type="InterPro" id="IPR000183">
    <property type="entry name" value="Orn/DAP/Arg_de-COase"/>
</dbReference>
<dbReference type="EMBL" id="CAJFDI010000005">
    <property type="protein sequence ID" value="CAD5231408.1"/>
    <property type="molecule type" value="Genomic_DNA"/>
</dbReference>
<dbReference type="FunFam" id="3.20.20.10:FF:000005">
    <property type="entry name" value="Ornithine decarboxylase"/>
    <property type="match status" value="1"/>
</dbReference>
<dbReference type="GO" id="GO:0005737">
    <property type="term" value="C:cytoplasm"/>
    <property type="evidence" value="ECO:0007669"/>
    <property type="project" value="TreeGrafter"/>
</dbReference>
<comment type="similarity">
    <text evidence="2 12">Belongs to the Orn/Lys/Arg decarboxylase class-II family.</text>
</comment>
<keyword evidence="5" id="KW-0456">Lyase</keyword>
<evidence type="ECO:0000256" key="7">
    <source>
        <dbReference type="ARBA" id="ARBA00034138"/>
    </source>
</evidence>
<comment type="function">
    <text evidence="8">Catalyzes the first and rate-limiting step of polyamine biosynthesis that converts ornithine into putrescine, which is the precursor for the polyamines, spermidine and spermine. Polyamines are essential for cell proliferation and are implicated in cellular processes, ranging from DNA replication to apoptosis.</text>
</comment>
<evidence type="ECO:0000256" key="10">
    <source>
        <dbReference type="ARBA" id="ARBA00049127"/>
    </source>
</evidence>
<comment type="catalytic activity">
    <reaction evidence="10">
        <text>L-ornithine + H(+) = putrescine + CO2</text>
        <dbReference type="Rhea" id="RHEA:22964"/>
        <dbReference type="ChEBI" id="CHEBI:15378"/>
        <dbReference type="ChEBI" id="CHEBI:16526"/>
        <dbReference type="ChEBI" id="CHEBI:46911"/>
        <dbReference type="ChEBI" id="CHEBI:326268"/>
        <dbReference type="EC" id="4.1.1.17"/>
    </reaction>
</comment>
<organism evidence="15 16">
    <name type="scientific">Bursaphelenchus xylophilus</name>
    <name type="common">Pinewood nematode worm</name>
    <name type="synonym">Aphelenchoides xylophilus</name>
    <dbReference type="NCBI Taxonomy" id="6326"/>
    <lineage>
        <taxon>Eukaryota</taxon>
        <taxon>Metazoa</taxon>
        <taxon>Ecdysozoa</taxon>
        <taxon>Nematoda</taxon>
        <taxon>Chromadorea</taxon>
        <taxon>Rhabditida</taxon>
        <taxon>Tylenchina</taxon>
        <taxon>Tylenchomorpha</taxon>
        <taxon>Aphelenchoidea</taxon>
        <taxon>Aphelenchoididae</taxon>
        <taxon>Bursaphelenchus</taxon>
    </lineage>
</organism>
<sequence>MRALGQLRPTSQTTLGKMSTVNHVEIIERLDRKVTVTQNYMETTKLAQELATAKNLNENDNPFFVVNISDLIDRFNEWKAKLPRVQPFYAVKCNNDPVILWVLAHLGCGFDCASRAEMDMVLKKKMVKPENIVYANPCKTRSFVHHANQVGVRAMTFDNKEELAKIKEIHGNPHLLLRIGVSDTTAVCQLSTKYGCDPEKDGPKLLKLAKEMGLEVIGIAFHVGSGCRDPVSFRRALKAAKTLFDTGIEYGHNMGVLDIGGGFPGYDSEEITFDEIVNVINPALDEHFPASLNVKIIAEPGRFFATHPVSLVTNITSAVEVSAERITGKAEDAEKPGMMYYMNDGVYGSFNCIFFDHYHPKGAPLFEKKGELVDSTIWGPTCDGLDQVEVQTRLPRMAVGDWLLYHDMGAYTNVAASKFNGFEPPKTYYFVDKTKWALLSDNARFGA</sequence>
<evidence type="ECO:0000256" key="11">
    <source>
        <dbReference type="PIRSR" id="PIRSR600183-50"/>
    </source>
</evidence>
<dbReference type="GO" id="GO:0033387">
    <property type="term" value="P:putrescine biosynthetic process from arginine, via ornithine"/>
    <property type="evidence" value="ECO:0007669"/>
    <property type="project" value="TreeGrafter"/>
</dbReference>
<dbReference type="SUPFAM" id="SSF51419">
    <property type="entry name" value="PLP-binding barrel"/>
    <property type="match status" value="1"/>
</dbReference>
<evidence type="ECO:0000256" key="9">
    <source>
        <dbReference type="ARBA" id="ARBA00046672"/>
    </source>
</evidence>
<dbReference type="OrthoDB" id="5034579at2759"/>
<dbReference type="InterPro" id="IPR009006">
    <property type="entry name" value="Ala_racemase/Decarboxylase_C"/>
</dbReference>
<feature type="modified residue" description="N6-(pyridoxal phosphate)lysine" evidence="11">
    <location>
        <position position="92"/>
    </location>
</feature>
<proteinExistence type="inferred from homology"/>
<reference evidence="15" key="1">
    <citation type="submission" date="2020-09" db="EMBL/GenBank/DDBJ databases">
        <authorList>
            <person name="Kikuchi T."/>
        </authorList>
    </citation>
    <scope>NUCLEOTIDE SEQUENCE</scope>
    <source>
        <strain evidence="15">Ka4C1</strain>
    </source>
</reference>
<evidence type="ECO:0000256" key="4">
    <source>
        <dbReference type="ARBA" id="ARBA00023115"/>
    </source>
</evidence>
<accession>A0A7I8X594</accession>
<dbReference type="AlphaFoldDB" id="A0A7I8X594"/>
<evidence type="ECO:0000313" key="16">
    <source>
        <dbReference type="Proteomes" id="UP000659654"/>
    </source>
</evidence>
<comment type="caution">
    <text evidence="15">The sequence shown here is derived from an EMBL/GenBank/DDBJ whole genome shotgun (WGS) entry which is preliminary data.</text>
</comment>
<dbReference type="SMR" id="A0A7I8X594"/>
<evidence type="ECO:0000256" key="8">
    <source>
        <dbReference type="ARBA" id="ARBA00037173"/>
    </source>
</evidence>
<evidence type="ECO:0000256" key="3">
    <source>
        <dbReference type="ARBA" id="ARBA00022898"/>
    </source>
</evidence>
<keyword evidence="4" id="KW-0620">Polyamine biosynthesis</keyword>
<dbReference type="InterPro" id="IPR029066">
    <property type="entry name" value="PLP-binding_barrel"/>
</dbReference>
<evidence type="ECO:0000259" key="13">
    <source>
        <dbReference type="Pfam" id="PF00278"/>
    </source>
</evidence>
<dbReference type="Pfam" id="PF00278">
    <property type="entry name" value="Orn_DAP_Arg_deC"/>
    <property type="match status" value="1"/>
</dbReference>
<evidence type="ECO:0000256" key="5">
    <source>
        <dbReference type="ARBA" id="ARBA00023239"/>
    </source>
</evidence>
<dbReference type="Gene3D" id="2.40.37.10">
    <property type="entry name" value="Lyase, Ornithine Decarboxylase, Chain A, domain 1"/>
    <property type="match status" value="1"/>
</dbReference>
<feature type="domain" description="Orn/DAP/Arg decarboxylase 2 C-terminal" evidence="13">
    <location>
        <begin position="318"/>
        <end position="409"/>
    </location>
</feature>
<dbReference type="EC" id="4.1.1.17" evidence="7"/>
<dbReference type="PANTHER" id="PTHR11482:SF6">
    <property type="entry name" value="ORNITHINE DECARBOXYLASE 1-RELATED"/>
    <property type="match status" value="1"/>
</dbReference>
<comment type="cofactor">
    <cofactor evidence="1 11">
        <name>pyridoxal 5'-phosphate</name>
        <dbReference type="ChEBI" id="CHEBI:597326"/>
    </cofactor>
</comment>
<dbReference type="CDD" id="cd00622">
    <property type="entry name" value="PLPDE_III_ODC"/>
    <property type="match status" value="1"/>
</dbReference>
<dbReference type="InterPro" id="IPR002433">
    <property type="entry name" value="Orn_de-COase"/>
</dbReference>
<comment type="subunit">
    <text evidence="9">Homodimer. Only the dimer is catalytically active, as the active sites are constructed of residues from both monomers.</text>
</comment>
<dbReference type="GO" id="GO:0004586">
    <property type="term" value="F:ornithine decarboxylase activity"/>
    <property type="evidence" value="ECO:0007669"/>
    <property type="project" value="UniProtKB-EC"/>
</dbReference>
<name>A0A7I8X594_BURXY</name>
<dbReference type="PROSITE" id="PS00878">
    <property type="entry name" value="ODR_DC_2_1"/>
    <property type="match status" value="1"/>
</dbReference>
<dbReference type="Pfam" id="PF02784">
    <property type="entry name" value="Orn_Arg_deC_N"/>
    <property type="match status" value="1"/>
</dbReference>
<evidence type="ECO:0000259" key="14">
    <source>
        <dbReference type="Pfam" id="PF02784"/>
    </source>
</evidence>
<evidence type="ECO:0000313" key="15">
    <source>
        <dbReference type="EMBL" id="CAD5231408.1"/>
    </source>
</evidence>
<evidence type="ECO:0000256" key="2">
    <source>
        <dbReference type="ARBA" id="ARBA00008872"/>
    </source>
</evidence>
<dbReference type="Proteomes" id="UP000582659">
    <property type="component" value="Unassembled WGS sequence"/>
</dbReference>
<dbReference type="InterPro" id="IPR022643">
    <property type="entry name" value="De-COase2_C"/>
</dbReference>
<dbReference type="InterPro" id="IPR022653">
    <property type="entry name" value="De-COase2_pyr-phos_BS"/>
</dbReference>
<dbReference type="PRINTS" id="PR01182">
    <property type="entry name" value="ORNDCRBXLASE"/>
</dbReference>